<dbReference type="GO" id="GO:0016887">
    <property type="term" value="F:ATP hydrolysis activity"/>
    <property type="evidence" value="ECO:0007669"/>
    <property type="project" value="UniProtKB-ARBA"/>
</dbReference>
<keyword evidence="8" id="KW-1185">Reference proteome</keyword>
<dbReference type="Proteomes" id="UP000193685">
    <property type="component" value="Unassembled WGS sequence"/>
</dbReference>
<evidence type="ECO:0000256" key="1">
    <source>
        <dbReference type="ARBA" id="ARBA00005032"/>
    </source>
</evidence>
<dbReference type="PIRSF" id="PIRSF039099">
    <property type="entry name" value="APP-BP1"/>
    <property type="match status" value="1"/>
</dbReference>
<dbReference type="EMBL" id="MCFI01000018">
    <property type="protein sequence ID" value="ORY78126.1"/>
    <property type="molecule type" value="Genomic_DNA"/>
</dbReference>
<name>A0A1Y2F482_PROLT</name>
<evidence type="ECO:0000313" key="8">
    <source>
        <dbReference type="Proteomes" id="UP000193685"/>
    </source>
</evidence>
<organism evidence="7 8">
    <name type="scientific">Protomyces lactucae-debilis</name>
    <dbReference type="NCBI Taxonomy" id="2754530"/>
    <lineage>
        <taxon>Eukaryota</taxon>
        <taxon>Fungi</taxon>
        <taxon>Dikarya</taxon>
        <taxon>Ascomycota</taxon>
        <taxon>Taphrinomycotina</taxon>
        <taxon>Taphrinomycetes</taxon>
        <taxon>Taphrinales</taxon>
        <taxon>Protomycetaceae</taxon>
        <taxon>Protomyces</taxon>
    </lineage>
</organism>
<dbReference type="GO" id="GO:0019781">
    <property type="term" value="F:NEDD8 activating enzyme activity"/>
    <property type="evidence" value="ECO:0007669"/>
    <property type="project" value="UniProtKB-UniRule"/>
</dbReference>
<proteinExistence type="inferred from homology"/>
<evidence type="ECO:0000256" key="4">
    <source>
        <dbReference type="ARBA" id="ARBA00022786"/>
    </source>
</evidence>
<dbReference type="PANTHER" id="PTHR10953">
    <property type="entry name" value="UBIQUITIN-ACTIVATING ENZYME E1"/>
    <property type="match status" value="1"/>
</dbReference>
<dbReference type="InterPro" id="IPR000594">
    <property type="entry name" value="ThiF_NAD_FAD-bd"/>
</dbReference>
<comment type="function">
    <text evidence="5">Regulatory subunit of the dimeric UBA3-ULA1 E1 enzyme.</text>
</comment>
<dbReference type="OMA" id="KLITHQY"/>
<dbReference type="CDD" id="cd01493">
    <property type="entry name" value="APPBP1_RUB"/>
    <property type="match status" value="1"/>
</dbReference>
<dbReference type="Gene3D" id="3.40.50.720">
    <property type="entry name" value="NAD(P)-binding Rossmann-like Domain"/>
    <property type="match status" value="2"/>
</dbReference>
<comment type="caution">
    <text evidence="7">The sequence shown here is derived from an EMBL/GenBank/DDBJ whole genome shotgun (WGS) entry which is preliminary data.</text>
</comment>
<evidence type="ECO:0000313" key="7">
    <source>
        <dbReference type="EMBL" id="ORY78126.1"/>
    </source>
</evidence>
<gene>
    <name evidence="7" type="ORF">BCR37DRAFT_112377</name>
</gene>
<sequence>MSLDKTVKYDRQLRLWAANGQAALENARIALVGGKAAGAETLKNLVLPGIGSFTVLDHRAVTPQDAGCNFFVTMDDVGRPRAQVVAGLLQELNADVQGTHRSVNVTAELTKTPDYFVNDFDLVIVAQLDPTSLRILASSLWQANIPLVVVNSIGFMGILRIAVPEHCIVETHPDAIVDLRLDVPWPELSAFASSMDLQAMDNNEHTHVPYIALLLRYLEEWKDTHNGLVPSNFDEKDAFKKLIRSGMRNVDEDNFDEAVANVWRACGKTHIPSDIHKLFDDDACVHLTATSNDFWLMTRAVSDFTKAEGNGLLPLAGIVPDMKSDTTRFIQLQMLYRAKASQDVAAVRTHLERHCKELGRNVPSQADLETFCKHAAYLKVIRYRSIEQEFDRPKRNLWDEESLLAWYVAHAAAQSFESTYGRVPGSDMADHDDHEALYELACKHPLVSDQSSDWLRKVCHEYARCGGGTLHNIASFMGGLASQEVIKLLTRQYIPVNNTCIFDGISSTSQVFEL</sequence>
<evidence type="ECO:0000256" key="3">
    <source>
        <dbReference type="ARBA" id="ARBA00015407"/>
    </source>
</evidence>
<dbReference type="GO" id="GO:0005737">
    <property type="term" value="C:cytoplasm"/>
    <property type="evidence" value="ECO:0007669"/>
    <property type="project" value="TreeGrafter"/>
</dbReference>
<dbReference type="FunFam" id="3.40.50.720:FF:000475">
    <property type="entry name" value="NEDD8-activating enzyme E1 regulatory subunit"/>
    <property type="match status" value="1"/>
</dbReference>
<evidence type="ECO:0000256" key="2">
    <source>
        <dbReference type="ARBA" id="ARBA00006868"/>
    </source>
</evidence>
<dbReference type="AlphaFoldDB" id="A0A1Y2F482"/>
<feature type="domain" description="THIF-type NAD/FAD binding fold" evidence="6">
    <location>
        <begin position="9"/>
        <end position="511"/>
    </location>
</feature>
<dbReference type="STRING" id="56484.A0A1Y2F482"/>
<dbReference type="OrthoDB" id="1708823at2759"/>
<dbReference type="Pfam" id="PF00899">
    <property type="entry name" value="ThiF"/>
    <property type="match status" value="1"/>
</dbReference>
<keyword evidence="4 5" id="KW-0833">Ubl conjugation pathway</keyword>
<evidence type="ECO:0000256" key="5">
    <source>
        <dbReference type="PIRNR" id="PIRNR039099"/>
    </source>
</evidence>
<dbReference type="InterPro" id="IPR035985">
    <property type="entry name" value="Ubiquitin-activating_enz"/>
</dbReference>
<dbReference type="InterPro" id="IPR045886">
    <property type="entry name" value="ThiF/MoeB/HesA"/>
</dbReference>
<dbReference type="GeneID" id="63782535"/>
<dbReference type="PANTHER" id="PTHR10953:SF29">
    <property type="entry name" value="NEDD8-ACTIVATING ENZYME E1 REGULATORY SUBUNIT"/>
    <property type="match status" value="1"/>
</dbReference>
<accession>A0A1Y2F482</accession>
<evidence type="ECO:0000259" key="6">
    <source>
        <dbReference type="Pfam" id="PF00899"/>
    </source>
</evidence>
<comment type="similarity">
    <text evidence="2 5">Belongs to the ubiquitin-activating E1 family. ULA1 subfamily.</text>
</comment>
<comment type="pathway">
    <text evidence="1 5">Protein modification; protein neddylation.</text>
</comment>
<dbReference type="SUPFAM" id="SSF69572">
    <property type="entry name" value="Activating enzymes of the ubiquitin-like proteins"/>
    <property type="match status" value="1"/>
</dbReference>
<dbReference type="RefSeq" id="XP_040723237.1">
    <property type="nucleotide sequence ID" value="XM_040865936.1"/>
</dbReference>
<dbReference type="UniPathway" id="UPA00885"/>
<reference evidence="7 8" key="1">
    <citation type="submission" date="2016-07" db="EMBL/GenBank/DDBJ databases">
        <title>Pervasive Adenine N6-methylation of Active Genes in Fungi.</title>
        <authorList>
            <consortium name="DOE Joint Genome Institute"/>
            <person name="Mondo S.J."/>
            <person name="Dannebaum R.O."/>
            <person name="Kuo R.C."/>
            <person name="Labutti K."/>
            <person name="Haridas S."/>
            <person name="Kuo A."/>
            <person name="Salamov A."/>
            <person name="Ahrendt S.R."/>
            <person name="Lipzen A."/>
            <person name="Sullivan W."/>
            <person name="Andreopoulos W.B."/>
            <person name="Clum A."/>
            <person name="Lindquist E."/>
            <person name="Daum C."/>
            <person name="Ramamoorthy G.K."/>
            <person name="Gryganskyi A."/>
            <person name="Culley D."/>
            <person name="Magnuson J.K."/>
            <person name="James T.Y."/>
            <person name="O'Malley M.A."/>
            <person name="Stajich J.E."/>
            <person name="Spatafora J.W."/>
            <person name="Visel A."/>
            <person name="Grigoriev I.V."/>
        </authorList>
    </citation>
    <scope>NUCLEOTIDE SEQUENCE [LARGE SCALE GENOMIC DNA]</scope>
    <source>
        <strain evidence="7 8">12-1054</strain>
    </source>
</reference>
<dbReference type="GO" id="GO:0045116">
    <property type="term" value="P:protein neddylation"/>
    <property type="evidence" value="ECO:0007669"/>
    <property type="project" value="UniProtKB-UniRule"/>
</dbReference>
<dbReference type="InterPro" id="IPR030667">
    <property type="entry name" value="APP-BP1"/>
</dbReference>
<protein>
    <recommendedName>
        <fullName evidence="3 5">NEDD8-activating enzyme E1 regulatory subunit</fullName>
    </recommendedName>
</protein>